<dbReference type="EMBL" id="SMKO01000136">
    <property type="protein sequence ID" value="TDC98578.1"/>
    <property type="molecule type" value="Genomic_DNA"/>
</dbReference>
<reference evidence="1 2" key="1">
    <citation type="submission" date="2019-03" db="EMBL/GenBank/DDBJ databases">
        <title>Draft genome sequences of novel Actinobacteria.</title>
        <authorList>
            <person name="Sahin N."/>
            <person name="Ay H."/>
            <person name="Saygin H."/>
        </authorList>
    </citation>
    <scope>NUCLEOTIDE SEQUENCE [LARGE SCALE GENOMIC DNA]</scope>
    <source>
        <strain evidence="1 2">KC310</strain>
    </source>
</reference>
<comment type="caution">
    <text evidence="1">The sequence shown here is derived from an EMBL/GenBank/DDBJ whole genome shotgun (WGS) entry which is preliminary data.</text>
</comment>
<protein>
    <submittedName>
        <fullName evidence="1">Uncharacterized protein</fullName>
    </submittedName>
</protein>
<keyword evidence="2" id="KW-1185">Reference proteome</keyword>
<sequence>MSVFCASIVGLGLAVASMEPPRNLHEIALASALKSLVTVVPIVKALLFAPSSPSSVPLFVNALFCGAGGQR</sequence>
<dbReference type="RefSeq" id="WP_132601262.1">
    <property type="nucleotide sequence ID" value="NZ_SMKO01000136.1"/>
</dbReference>
<evidence type="ECO:0000313" key="1">
    <source>
        <dbReference type="EMBL" id="TDC98578.1"/>
    </source>
</evidence>
<proteinExistence type="predicted"/>
<name>A0A4R4V0K1_9ACTN</name>
<accession>A0A4R4V0K1</accession>
<dbReference type="AlphaFoldDB" id="A0A4R4V0K1"/>
<dbReference type="Proteomes" id="UP000295258">
    <property type="component" value="Unassembled WGS sequence"/>
</dbReference>
<gene>
    <name evidence="1" type="ORF">E1292_34975</name>
</gene>
<evidence type="ECO:0000313" key="2">
    <source>
        <dbReference type="Proteomes" id="UP000295258"/>
    </source>
</evidence>
<organism evidence="1 2">
    <name type="scientific">Nonomuraea deserti</name>
    <dbReference type="NCBI Taxonomy" id="1848322"/>
    <lineage>
        <taxon>Bacteria</taxon>
        <taxon>Bacillati</taxon>
        <taxon>Actinomycetota</taxon>
        <taxon>Actinomycetes</taxon>
        <taxon>Streptosporangiales</taxon>
        <taxon>Streptosporangiaceae</taxon>
        <taxon>Nonomuraea</taxon>
    </lineage>
</organism>